<proteinExistence type="predicted"/>
<dbReference type="Proteomes" id="UP000762676">
    <property type="component" value="Unassembled WGS sequence"/>
</dbReference>
<sequence>MQRLQPVSHRGNNNRRIRLKMVCVEQKLDSHWARARVTTESLSGETDNGNWSTVWMSASSIKIIGTQKRQVFQDHLEEDSGDVINNHGAPRRR</sequence>
<keyword evidence="2" id="KW-1185">Reference proteome</keyword>
<reference evidence="1 2" key="1">
    <citation type="journal article" date="2021" name="Elife">
        <title>Chloroplast acquisition without the gene transfer in kleptoplastic sea slugs, Plakobranchus ocellatus.</title>
        <authorList>
            <person name="Maeda T."/>
            <person name="Takahashi S."/>
            <person name="Yoshida T."/>
            <person name="Shimamura S."/>
            <person name="Takaki Y."/>
            <person name="Nagai Y."/>
            <person name="Toyoda A."/>
            <person name="Suzuki Y."/>
            <person name="Arimoto A."/>
            <person name="Ishii H."/>
            <person name="Satoh N."/>
            <person name="Nishiyama T."/>
            <person name="Hasebe M."/>
            <person name="Maruyama T."/>
            <person name="Minagawa J."/>
            <person name="Obokata J."/>
            <person name="Shigenobu S."/>
        </authorList>
    </citation>
    <scope>NUCLEOTIDE SEQUENCE [LARGE SCALE GENOMIC DNA]</scope>
</reference>
<protein>
    <submittedName>
        <fullName evidence="1">Uncharacterized protein</fullName>
    </submittedName>
</protein>
<accession>A0AAV4H2Q2</accession>
<gene>
    <name evidence="1" type="ORF">ElyMa_006202000</name>
</gene>
<evidence type="ECO:0000313" key="2">
    <source>
        <dbReference type="Proteomes" id="UP000762676"/>
    </source>
</evidence>
<name>A0AAV4H2Q2_9GAST</name>
<evidence type="ECO:0000313" key="1">
    <source>
        <dbReference type="EMBL" id="GFR92487.1"/>
    </source>
</evidence>
<dbReference type="AlphaFoldDB" id="A0AAV4H2Q2"/>
<dbReference type="EMBL" id="BMAT01012441">
    <property type="protein sequence ID" value="GFR92487.1"/>
    <property type="molecule type" value="Genomic_DNA"/>
</dbReference>
<organism evidence="1 2">
    <name type="scientific">Elysia marginata</name>
    <dbReference type="NCBI Taxonomy" id="1093978"/>
    <lineage>
        <taxon>Eukaryota</taxon>
        <taxon>Metazoa</taxon>
        <taxon>Spiralia</taxon>
        <taxon>Lophotrochozoa</taxon>
        <taxon>Mollusca</taxon>
        <taxon>Gastropoda</taxon>
        <taxon>Heterobranchia</taxon>
        <taxon>Euthyneura</taxon>
        <taxon>Panpulmonata</taxon>
        <taxon>Sacoglossa</taxon>
        <taxon>Placobranchoidea</taxon>
        <taxon>Plakobranchidae</taxon>
        <taxon>Elysia</taxon>
    </lineage>
</organism>
<comment type="caution">
    <text evidence="1">The sequence shown here is derived from an EMBL/GenBank/DDBJ whole genome shotgun (WGS) entry which is preliminary data.</text>
</comment>